<dbReference type="EMBL" id="NMSH01000010">
    <property type="protein sequence ID" value="PAR21248.1"/>
    <property type="molecule type" value="Genomic_DNA"/>
</dbReference>
<dbReference type="SUPFAM" id="SSF52317">
    <property type="entry name" value="Class I glutamine amidotransferase-like"/>
    <property type="match status" value="1"/>
</dbReference>
<dbReference type="Gene3D" id="3.40.50.880">
    <property type="match status" value="1"/>
</dbReference>
<gene>
    <name evidence="3" type="ORF">CGU03_08665</name>
</gene>
<dbReference type="FunFam" id="3.40.50.880:FF:000015">
    <property type="entry name" value="Protein DJ-1 homolog C"/>
    <property type="match status" value="1"/>
</dbReference>
<dbReference type="CDD" id="cd03135">
    <property type="entry name" value="GATase1_DJ-1"/>
    <property type="match status" value="1"/>
</dbReference>
<dbReference type="AlphaFoldDB" id="A0A271VSU7"/>
<accession>A0A271VSU7</accession>
<dbReference type="Proteomes" id="UP000216173">
    <property type="component" value="Unassembled WGS sequence"/>
</dbReference>
<dbReference type="PANTHER" id="PTHR48094:SF12">
    <property type="entry name" value="PARKINSON DISEASE PROTEIN 7 HOMOLOG"/>
    <property type="match status" value="1"/>
</dbReference>
<reference evidence="4" key="1">
    <citation type="submission" date="2017-07" db="EMBL/GenBank/DDBJ databases">
        <authorList>
            <person name="Boucher Y."/>
            <person name="Orata F.D."/>
        </authorList>
    </citation>
    <scope>NUCLEOTIDE SEQUENCE [LARGE SCALE GENOMIC DNA]</scope>
    <source>
        <strain evidence="4">OYP9E10</strain>
    </source>
</reference>
<evidence type="ECO:0000259" key="2">
    <source>
        <dbReference type="Pfam" id="PF01965"/>
    </source>
</evidence>
<organism evidence="3 4">
    <name type="scientific">Vibrio metoecus</name>
    <dbReference type="NCBI Taxonomy" id="1481663"/>
    <lineage>
        <taxon>Bacteria</taxon>
        <taxon>Pseudomonadati</taxon>
        <taxon>Pseudomonadota</taxon>
        <taxon>Gammaproteobacteria</taxon>
        <taxon>Vibrionales</taxon>
        <taxon>Vibrionaceae</taxon>
        <taxon>Vibrio</taxon>
    </lineage>
</organism>
<evidence type="ECO:0000256" key="1">
    <source>
        <dbReference type="ARBA" id="ARBA00022737"/>
    </source>
</evidence>
<sequence length="205" mass="21857">MEQGMSKRILVPIANGSEEMESVIIVDTLVRAGFQVTMAAVGDKLQVQGSRGVWLTAQQTLDTLSAEDFDALVLPGGVGGAHAFASSEYLLTLLDAFQQQGKLVAAICATPALVLAKQQKFVGARMTCHPNFFDQIPSERLSRQRVCYYATQHLLTSQGPGTALEFALAIIALLAGAELAQQVAAPMALHPQQLTELSGFIDAQS</sequence>
<keyword evidence="1" id="KW-0677">Repeat</keyword>
<dbReference type="InterPro" id="IPR050325">
    <property type="entry name" value="Prot/Nucl_acid_deglycase"/>
</dbReference>
<proteinExistence type="predicted"/>
<dbReference type="PANTHER" id="PTHR48094">
    <property type="entry name" value="PROTEIN/NUCLEIC ACID DEGLYCASE DJ-1-RELATED"/>
    <property type="match status" value="1"/>
</dbReference>
<dbReference type="InterPro" id="IPR029062">
    <property type="entry name" value="Class_I_gatase-like"/>
</dbReference>
<dbReference type="Pfam" id="PF01965">
    <property type="entry name" value="DJ-1_PfpI"/>
    <property type="match status" value="1"/>
</dbReference>
<dbReference type="NCBIfam" id="TIGR01383">
    <property type="entry name" value="not_thiJ"/>
    <property type="match status" value="1"/>
</dbReference>
<dbReference type="InterPro" id="IPR006287">
    <property type="entry name" value="DJ-1"/>
</dbReference>
<name>A0A271VSU7_VIBMT</name>
<comment type="caution">
    <text evidence="3">The sequence shown here is derived from an EMBL/GenBank/DDBJ whole genome shotgun (WGS) entry which is preliminary data.</text>
</comment>
<protein>
    <submittedName>
        <fullName evidence="3">4-methyl-5(B-hydroxyethyl)-thiazole monophosphate biosynthesis protein</fullName>
    </submittedName>
</protein>
<dbReference type="InterPro" id="IPR002818">
    <property type="entry name" value="DJ-1/PfpI"/>
</dbReference>
<evidence type="ECO:0000313" key="3">
    <source>
        <dbReference type="EMBL" id="PAR21248.1"/>
    </source>
</evidence>
<evidence type="ECO:0000313" key="4">
    <source>
        <dbReference type="Proteomes" id="UP000216173"/>
    </source>
</evidence>
<feature type="domain" description="DJ-1/PfpI" evidence="2">
    <location>
        <begin position="7"/>
        <end position="172"/>
    </location>
</feature>
<dbReference type="GO" id="GO:0005737">
    <property type="term" value="C:cytoplasm"/>
    <property type="evidence" value="ECO:0007669"/>
    <property type="project" value="TreeGrafter"/>
</dbReference>